<name>A0A291PA05_9GAMM</name>
<protein>
    <submittedName>
        <fullName evidence="2">Uncharacterized protein</fullName>
    </submittedName>
</protein>
<dbReference type="Proteomes" id="UP000219993">
    <property type="component" value="Chromosome"/>
</dbReference>
<accession>A0A291PA05</accession>
<evidence type="ECO:0000256" key="1">
    <source>
        <dbReference type="SAM" id="MobiDB-lite"/>
    </source>
</evidence>
<gene>
    <name evidence="2" type="ORF">BEI_2711</name>
</gene>
<keyword evidence="3" id="KW-1185">Reference proteome</keyword>
<dbReference type="AlphaFoldDB" id="A0A291PA05"/>
<dbReference type="OrthoDB" id="5916949at2"/>
<reference evidence="2 3" key="1">
    <citation type="journal article" date="2017" name="Sci. Rep.">
        <title>Revealing the Saline Adaptation Strategies of the Halophilic Bacterium Halomonas beimenensis through High-throughput Omics and Transposon Mutagenesis Approaches.</title>
        <authorList>
            <person name="Chen Y.H."/>
            <person name="Lin S.S."/>
            <person name="Shyu Y.T."/>
        </authorList>
    </citation>
    <scope>NUCLEOTIDE SEQUENCE [LARGE SCALE GENOMIC DNA]</scope>
    <source>
        <strain evidence="2 3">NTU-111</strain>
    </source>
</reference>
<dbReference type="RefSeq" id="WP_153045796.1">
    <property type="nucleotide sequence ID" value="NZ_BAAADT010000011.1"/>
</dbReference>
<evidence type="ECO:0000313" key="2">
    <source>
        <dbReference type="EMBL" id="ATJ83698.1"/>
    </source>
</evidence>
<sequence>MTHARTLPRYVGIAGLVAGLLAPVPSLAIEGQAVVNSVQSTGSNATHVQTSVRASYRLAANDPRIYKQLSTSIPKASLRRAALSALARGVMHPGLQLAIVAAGFALSQNNEILAPDPEVADLEQIFETYADNIAQYGADGANGNIRFSGGYTMCTGVHPSIFNHIACYKEADAIYNKNLPFQGIVENSGSIYARYGTSNVLMGFTSAAVDTDPYYDPDGAMVPATEEDLETLDEHLPATIVDDIWTEGEPVPEWENEISIIGEPATSVVPTKQQAIAPAVARQVGQWAANTEAQLKGEPAPNPDAETGGNTAPDEMLDQWQEKPPASAYPTLPTPEWNVNVIDDLPDYDAGLGVGMCPEPNVIEIPLYGTISLDWQPACELAGNIRGAVIGLCFISALFIVLGQSRPSTA</sequence>
<proteinExistence type="predicted"/>
<dbReference type="EMBL" id="CP021435">
    <property type="protein sequence ID" value="ATJ83698.1"/>
    <property type="molecule type" value="Genomic_DNA"/>
</dbReference>
<evidence type="ECO:0000313" key="3">
    <source>
        <dbReference type="Proteomes" id="UP000219993"/>
    </source>
</evidence>
<organism evidence="2 3">
    <name type="scientific">Halomonas beimenensis</name>
    <dbReference type="NCBI Taxonomy" id="475662"/>
    <lineage>
        <taxon>Bacteria</taxon>
        <taxon>Pseudomonadati</taxon>
        <taxon>Pseudomonadota</taxon>
        <taxon>Gammaproteobacteria</taxon>
        <taxon>Oceanospirillales</taxon>
        <taxon>Halomonadaceae</taxon>
        <taxon>Halomonas</taxon>
    </lineage>
</organism>
<feature type="region of interest" description="Disordered" evidence="1">
    <location>
        <begin position="293"/>
        <end position="312"/>
    </location>
</feature>
<dbReference type="NCBIfam" id="NF041109">
    <property type="entry name" value="VF_TspB_C_term"/>
    <property type="match status" value="1"/>
</dbReference>
<dbReference type="KEGG" id="hbe:BEI_2711"/>